<dbReference type="EMBL" id="JBHUFD010000018">
    <property type="protein sequence ID" value="MFD1874621.1"/>
    <property type="molecule type" value="Genomic_DNA"/>
</dbReference>
<gene>
    <name evidence="2" type="ORF">ACFSDX_19445</name>
</gene>
<sequence length="69" mass="7705">MELIQPSSIGFYILSIVISGGLFLLWRRLFRRLFTSEAVIVIATAMAAIITTPIVLLAVLWLVAQFSRP</sequence>
<organism evidence="2 3">
    <name type="scientific">Hymenobacter bucti</name>
    <dbReference type="NCBI Taxonomy" id="1844114"/>
    <lineage>
        <taxon>Bacteria</taxon>
        <taxon>Pseudomonadati</taxon>
        <taxon>Bacteroidota</taxon>
        <taxon>Cytophagia</taxon>
        <taxon>Cytophagales</taxon>
        <taxon>Hymenobacteraceae</taxon>
        <taxon>Hymenobacter</taxon>
    </lineage>
</organism>
<keyword evidence="1" id="KW-1133">Transmembrane helix</keyword>
<proteinExistence type="predicted"/>
<evidence type="ECO:0000313" key="3">
    <source>
        <dbReference type="Proteomes" id="UP001597197"/>
    </source>
</evidence>
<reference evidence="3" key="1">
    <citation type="journal article" date="2019" name="Int. J. Syst. Evol. Microbiol.">
        <title>The Global Catalogue of Microorganisms (GCM) 10K type strain sequencing project: providing services to taxonomists for standard genome sequencing and annotation.</title>
        <authorList>
            <consortium name="The Broad Institute Genomics Platform"/>
            <consortium name="The Broad Institute Genome Sequencing Center for Infectious Disease"/>
            <person name="Wu L."/>
            <person name="Ma J."/>
        </authorList>
    </citation>
    <scope>NUCLEOTIDE SEQUENCE [LARGE SCALE GENOMIC DNA]</scope>
    <source>
        <strain evidence="3">CGMCC 1.15795</strain>
    </source>
</reference>
<keyword evidence="1" id="KW-0812">Transmembrane</keyword>
<evidence type="ECO:0000256" key="1">
    <source>
        <dbReference type="SAM" id="Phobius"/>
    </source>
</evidence>
<protein>
    <submittedName>
        <fullName evidence="2">Uncharacterized protein</fullName>
    </submittedName>
</protein>
<name>A0ABW4QYE4_9BACT</name>
<keyword evidence="3" id="KW-1185">Reference proteome</keyword>
<feature type="transmembrane region" description="Helical" evidence="1">
    <location>
        <begin position="6"/>
        <end position="26"/>
    </location>
</feature>
<accession>A0ABW4QYE4</accession>
<keyword evidence="1" id="KW-0472">Membrane</keyword>
<feature type="transmembrane region" description="Helical" evidence="1">
    <location>
        <begin position="38"/>
        <end position="64"/>
    </location>
</feature>
<dbReference type="Proteomes" id="UP001597197">
    <property type="component" value="Unassembled WGS sequence"/>
</dbReference>
<evidence type="ECO:0000313" key="2">
    <source>
        <dbReference type="EMBL" id="MFD1874621.1"/>
    </source>
</evidence>
<dbReference type="RefSeq" id="WP_382316586.1">
    <property type="nucleotide sequence ID" value="NZ_JBHUFD010000018.1"/>
</dbReference>
<comment type="caution">
    <text evidence="2">The sequence shown here is derived from an EMBL/GenBank/DDBJ whole genome shotgun (WGS) entry which is preliminary data.</text>
</comment>